<accession>U1PJK0</accession>
<proteinExistence type="predicted"/>
<feature type="transmembrane region" description="Helical" evidence="1">
    <location>
        <begin position="21"/>
        <end position="50"/>
    </location>
</feature>
<organism evidence="2 3">
    <name type="scientific">Haloquadratum walsbyi J07HQW2</name>
    <dbReference type="NCBI Taxonomy" id="1238425"/>
    <lineage>
        <taxon>Archaea</taxon>
        <taxon>Methanobacteriati</taxon>
        <taxon>Methanobacteriota</taxon>
        <taxon>Stenosarchaea group</taxon>
        <taxon>Halobacteria</taxon>
        <taxon>Halobacteriales</taxon>
        <taxon>Haloferacaceae</taxon>
        <taxon>Haloquadratum</taxon>
    </lineage>
</organism>
<dbReference type="STRING" id="1238425.J07HQW2_00271"/>
<keyword evidence="1" id="KW-0472">Membrane</keyword>
<sequence length="60" mass="6765">EEIREENIMKRKEAQLKSKQRLSMSLILLGILFCLTIIGLPVGAVLIYLATRIAPDPEDI</sequence>
<keyword evidence="1" id="KW-0812">Transmembrane</keyword>
<evidence type="ECO:0000313" key="2">
    <source>
        <dbReference type="EMBL" id="ERG93837.1"/>
    </source>
</evidence>
<evidence type="ECO:0000256" key="1">
    <source>
        <dbReference type="SAM" id="Phobius"/>
    </source>
</evidence>
<dbReference type="RefSeq" id="WP_021053331.1">
    <property type="nucleotide sequence ID" value="NZ_KE356561.1"/>
</dbReference>
<evidence type="ECO:0000313" key="3">
    <source>
        <dbReference type="Proteomes" id="UP000030710"/>
    </source>
</evidence>
<feature type="non-terminal residue" evidence="2">
    <location>
        <position position="1"/>
    </location>
</feature>
<name>U1PJK0_9EURY</name>
<protein>
    <submittedName>
        <fullName evidence="2">Uncharacterized protein</fullName>
    </submittedName>
</protein>
<keyword evidence="1" id="KW-1133">Transmembrane helix</keyword>
<dbReference type="HOGENOM" id="CLU_2946833_0_0_2"/>
<dbReference type="Proteomes" id="UP000030710">
    <property type="component" value="Unassembled WGS sequence"/>
</dbReference>
<gene>
    <name evidence="2" type="ORF">J07HQW2_00271</name>
</gene>
<dbReference type="AlphaFoldDB" id="U1PJK0"/>
<reference evidence="2 3" key="1">
    <citation type="journal article" date="2013" name="PLoS ONE">
        <title>Assembly-driven community genomics of a hypersaline microbial ecosystem.</title>
        <authorList>
            <person name="Podell S."/>
            <person name="Ugalde J.A."/>
            <person name="Narasingarao P."/>
            <person name="Banfield J.F."/>
            <person name="Heidelberg K.B."/>
            <person name="Allen E.E."/>
        </authorList>
    </citation>
    <scope>NUCLEOTIDE SEQUENCE [LARGE SCALE GENOMIC DNA]</scope>
    <source>
        <strain evidence="3">J07HQW2</strain>
    </source>
</reference>
<dbReference type="EMBL" id="KE356561">
    <property type="protein sequence ID" value="ERG93837.1"/>
    <property type="molecule type" value="Genomic_DNA"/>
</dbReference>